<evidence type="ECO:0000313" key="7">
    <source>
        <dbReference type="EMBL" id="OMH41147.1"/>
    </source>
</evidence>
<name>A0A1R1MMZ5_9BACT</name>
<dbReference type="HAMAP" id="MF_00651">
    <property type="entry name" value="Nuclease_YqgF"/>
    <property type="match status" value="1"/>
</dbReference>
<dbReference type="GO" id="GO:0016788">
    <property type="term" value="F:hydrolase activity, acting on ester bonds"/>
    <property type="evidence" value="ECO:0007669"/>
    <property type="project" value="UniProtKB-UniRule"/>
</dbReference>
<dbReference type="AlphaFoldDB" id="A0A1R1MMZ5"/>
<dbReference type="GO" id="GO:0005829">
    <property type="term" value="C:cytosol"/>
    <property type="evidence" value="ECO:0007669"/>
    <property type="project" value="TreeGrafter"/>
</dbReference>
<keyword evidence="8" id="KW-1185">Reference proteome</keyword>
<dbReference type="OrthoDB" id="9796140at2"/>
<dbReference type="InterPro" id="IPR006641">
    <property type="entry name" value="YqgF/RNaseH-like_dom"/>
</dbReference>
<dbReference type="RefSeq" id="WP_076712304.1">
    <property type="nucleotide sequence ID" value="NZ_MOEN01000003.1"/>
</dbReference>
<dbReference type="GO" id="GO:0000967">
    <property type="term" value="P:rRNA 5'-end processing"/>
    <property type="evidence" value="ECO:0007669"/>
    <property type="project" value="UniProtKB-UniRule"/>
</dbReference>
<dbReference type="STRING" id="1914305.BLW93_01270"/>
<feature type="domain" description="YqgF/RNase H-like" evidence="6">
    <location>
        <begin position="12"/>
        <end position="116"/>
    </location>
</feature>
<evidence type="ECO:0000313" key="8">
    <source>
        <dbReference type="Proteomes" id="UP000187408"/>
    </source>
</evidence>
<proteinExistence type="inferred from homology"/>
<comment type="caution">
    <text evidence="7">The sequence shown here is derived from an EMBL/GenBank/DDBJ whole genome shotgun (WGS) entry which is preliminary data.</text>
</comment>
<dbReference type="InterPro" id="IPR012337">
    <property type="entry name" value="RNaseH-like_sf"/>
</dbReference>
<organism evidence="7 8">
    <name type="scientific">Desulfurobacterium indicum</name>
    <dbReference type="NCBI Taxonomy" id="1914305"/>
    <lineage>
        <taxon>Bacteria</taxon>
        <taxon>Pseudomonadati</taxon>
        <taxon>Aquificota</taxon>
        <taxon>Aquificia</taxon>
        <taxon>Desulfurobacteriales</taxon>
        <taxon>Desulfurobacteriaceae</taxon>
        <taxon>Desulfurobacterium</taxon>
    </lineage>
</organism>
<keyword evidence="2 5" id="KW-0690">Ribosome biogenesis</keyword>
<keyword evidence="1 5" id="KW-0963">Cytoplasm</keyword>
<dbReference type="EMBL" id="MOEN01000003">
    <property type="protein sequence ID" value="OMH41147.1"/>
    <property type="molecule type" value="Genomic_DNA"/>
</dbReference>
<keyword evidence="3 5" id="KW-0540">Nuclease</keyword>
<dbReference type="Gene3D" id="3.30.420.140">
    <property type="entry name" value="YqgF/RNase H-like domain"/>
    <property type="match status" value="1"/>
</dbReference>
<evidence type="ECO:0000256" key="1">
    <source>
        <dbReference type="ARBA" id="ARBA00022490"/>
    </source>
</evidence>
<dbReference type="InterPro" id="IPR005227">
    <property type="entry name" value="YqgF"/>
</dbReference>
<evidence type="ECO:0000259" key="6">
    <source>
        <dbReference type="SMART" id="SM00732"/>
    </source>
</evidence>
<dbReference type="SMART" id="SM00732">
    <property type="entry name" value="YqgFc"/>
    <property type="match status" value="1"/>
</dbReference>
<dbReference type="Pfam" id="PF03652">
    <property type="entry name" value="RuvX"/>
    <property type="match status" value="1"/>
</dbReference>
<sequence>MKQKQEKIPEIKRYLALDVGFKKIGVAISLSGIVAKPEKIIFRRTNAETFKEIEELIRKFGITTIVVGLPLSFTGEKTKMAEKIERFTGKLQDYLTNSGLNVEFLFHDESLSSVTAENLETLKERKEKDDVAAAVILQEYLDSVKD</sequence>
<evidence type="ECO:0000256" key="4">
    <source>
        <dbReference type="ARBA" id="ARBA00022801"/>
    </source>
</evidence>
<dbReference type="PANTHER" id="PTHR33317">
    <property type="entry name" value="POLYNUCLEOTIDYL TRANSFERASE, RIBONUCLEASE H-LIKE SUPERFAMILY PROTEIN"/>
    <property type="match status" value="1"/>
</dbReference>
<dbReference type="NCBIfam" id="TIGR00250">
    <property type="entry name" value="RNAse_H_YqgF"/>
    <property type="match status" value="1"/>
</dbReference>
<accession>A0A1R1MMZ5</accession>
<comment type="similarity">
    <text evidence="5">Belongs to the YqgF HJR family.</text>
</comment>
<gene>
    <name evidence="7" type="ORF">BLW93_01270</name>
</gene>
<evidence type="ECO:0000256" key="3">
    <source>
        <dbReference type="ARBA" id="ARBA00022722"/>
    </source>
</evidence>
<dbReference type="EC" id="3.1.-.-" evidence="5"/>
<protein>
    <recommendedName>
        <fullName evidence="5">Putative pre-16S rRNA nuclease</fullName>
        <ecNumber evidence="5">3.1.-.-</ecNumber>
    </recommendedName>
</protein>
<evidence type="ECO:0000256" key="2">
    <source>
        <dbReference type="ARBA" id="ARBA00022517"/>
    </source>
</evidence>
<dbReference type="GO" id="GO:0004518">
    <property type="term" value="F:nuclease activity"/>
    <property type="evidence" value="ECO:0007669"/>
    <property type="project" value="UniProtKB-KW"/>
</dbReference>
<dbReference type="SUPFAM" id="SSF53098">
    <property type="entry name" value="Ribonuclease H-like"/>
    <property type="match status" value="1"/>
</dbReference>
<dbReference type="Proteomes" id="UP000187408">
    <property type="component" value="Unassembled WGS sequence"/>
</dbReference>
<comment type="subcellular location">
    <subcellularLocation>
        <location evidence="5">Cytoplasm</location>
    </subcellularLocation>
</comment>
<keyword evidence="4 5" id="KW-0378">Hydrolase</keyword>
<dbReference type="CDD" id="cd16964">
    <property type="entry name" value="YqgF"/>
    <property type="match status" value="1"/>
</dbReference>
<dbReference type="InterPro" id="IPR037027">
    <property type="entry name" value="YqgF/RNaseH-like_dom_sf"/>
</dbReference>
<reference evidence="7 8" key="1">
    <citation type="submission" date="2016-10" db="EMBL/GenBank/DDBJ databases">
        <title>Genome sequence of a sulfur-reducing bacterium Desulfurobacterium indicum K6013.</title>
        <authorList>
            <person name="Cao J."/>
            <person name="Shao Z."/>
            <person name="Alain K."/>
            <person name="Jebbar M."/>
        </authorList>
    </citation>
    <scope>NUCLEOTIDE SEQUENCE [LARGE SCALE GENOMIC DNA]</scope>
    <source>
        <strain evidence="7 8">K6013</strain>
    </source>
</reference>
<dbReference type="PANTHER" id="PTHR33317:SF4">
    <property type="entry name" value="POLYNUCLEOTIDYL TRANSFERASE, RIBONUCLEASE H-LIKE SUPERFAMILY PROTEIN"/>
    <property type="match status" value="1"/>
</dbReference>
<comment type="function">
    <text evidence="5">Could be a nuclease involved in processing of the 5'-end of pre-16S rRNA.</text>
</comment>
<evidence type="ECO:0000256" key="5">
    <source>
        <dbReference type="HAMAP-Rule" id="MF_00651"/>
    </source>
</evidence>